<sequence>MWFWDWLNGWLEWLGLKGKKGKLLFLGLDNAGKTTLLMCLKTGNFLQFDQTKTYHVEELSIEGIQFSAYDLGGHDTARQCWKDYFINANAIVFFVDASNPSRFNEAKKELHSLLSDEHLTNVPFLIFGNKIDIETAVSRESLALALDLYNLTPLEISKVVPGQRPIQLFMCSVKNKTGYAQGFKWLSKFI</sequence>
<evidence type="ECO:0000256" key="3">
    <source>
        <dbReference type="ARBA" id="ARBA00007507"/>
    </source>
</evidence>
<accession>A0ABR2GZA8</accession>
<comment type="caution">
    <text evidence="12">The sequence shown here is derived from an EMBL/GenBank/DDBJ whole genome shotgun (WGS) entry which is preliminary data.</text>
</comment>
<dbReference type="Pfam" id="PF00025">
    <property type="entry name" value="Arf"/>
    <property type="match status" value="1"/>
</dbReference>
<organism evidence="12 13">
    <name type="scientific">Tritrichomonas musculus</name>
    <dbReference type="NCBI Taxonomy" id="1915356"/>
    <lineage>
        <taxon>Eukaryota</taxon>
        <taxon>Metamonada</taxon>
        <taxon>Parabasalia</taxon>
        <taxon>Tritrichomonadida</taxon>
        <taxon>Tritrichomonadidae</taxon>
        <taxon>Tritrichomonas</taxon>
    </lineage>
</organism>
<evidence type="ECO:0000313" key="12">
    <source>
        <dbReference type="EMBL" id="KAK8838956.1"/>
    </source>
</evidence>
<dbReference type="Proteomes" id="UP001470230">
    <property type="component" value="Unassembled WGS sequence"/>
</dbReference>
<dbReference type="InterPro" id="IPR005225">
    <property type="entry name" value="Small_GTP-bd"/>
</dbReference>
<dbReference type="PRINTS" id="PR00328">
    <property type="entry name" value="SAR1GTPBP"/>
</dbReference>
<dbReference type="NCBIfam" id="TIGR00231">
    <property type="entry name" value="small_GTP"/>
    <property type="match status" value="1"/>
</dbReference>
<evidence type="ECO:0000313" key="13">
    <source>
        <dbReference type="Proteomes" id="UP001470230"/>
    </source>
</evidence>
<name>A0ABR2GZA8_9EUKA</name>
<evidence type="ECO:0000256" key="11">
    <source>
        <dbReference type="RuleBase" id="RU003926"/>
    </source>
</evidence>
<reference evidence="12 13" key="1">
    <citation type="submission" date="2024-04" db="EMBL/GenBank/DDBJ databases">
        <title>Tritrichomonas musculus Genome.</title>
        <authorList>
            <person name="Alves-Ferreira E."/>
            <person name="Grigg M."/>
            <person name="Lorenzi H."/>
            <person name="Galac M."/>
        </authorList>
    </citation>
    <scope>NUCLEOTIDE SEQUENCE [LARGE SCALE GENOMIC DNA]</scope>
    <source>
        <strain evidence="12 13">EAF2021</strain>
    </source>
</reference>
<dbReference type="SUPFAM" id="SSF52540">
    <property type="entry name" value="P-loop containing nucleoside triphosphate hydrolases"/>
    <property type="match status" value="1"/>
</dbReference>
<evidence type="ECO:0000256" key="7">
    <source>
        <dbReference type="ARBA" id="ARBA00022892"/>
    </source>
</evidence>
<dbReference type="Gene3D" id="3.40.50.300">
    <property type="entry name" value="P-loop containing nucleotide triphosphate hydrolases"/>
    <property type="match status" value="1"/>
</dbReference>
<dbReference type="EMBL" id="JAPFFF010000053">
    <property type="protein sequence ID" value="KAK8838956.1"/>
    <property type="molecule type" value="Genomic_DNA"/>
</dbReference>
<comment type="similarity">
    <text evidence="3 11">Belongs to the small GTPase superfamily. SAR1 family.</text>
</comment>
<keyword evidence="9 11" id="KW-0333">Golgi apparatus</keyword>
<dbReference type="InterPro" id="IPR006689">
    <property type="entry name" value="Small_GTPase_ARF/SAR"/>
</dbReference>
<dbReference type="SMART" id="SM00177">
    <property type="entry name" value="ARF"/>
    <property type="match status" value="1"/>
</dbReference>
<evidence type="ECO:0000256" key="8">
    <source>
        <dbReference type="ARBA" id="ARBA00022927"/>
    </source>
</evidence>
<keyword evidence="13" id="KW-1185">Reference proteome</keyword>
<proteinExistence type="inferred from homology"/>
<protein>
    <submittedName>
        <fullName evidence="12">Intracellular protein transport</fullName>
    </submittedName>
</protein>
<comment type="subcellular location">
    <subcellularLocation>
        <location evidence="1">Endoplasmic reticulum</location>
    </subcellularLocation>
    <subcellularLocation>
        <location evidence="2">Golgi apparatus</location>
    </subcellularLocation>
</comment>
<evidence type="ECO:0000256" key="5">
    <source>
        <dbReference type="ARBA" id="ARBA00022741"/>
    </source>
</evidence>
<dbReference type="PROSITE" id="PS51422">
    <property type="entry name" value="SAR1"/>
    <property type="match status" value="1"/>
</dbReference>
<keyword evidence="6 11" id="KW-0256">Endoplasmic reticulum</keyword>
<evidence type="ECO:0000256" key="2">
    <source>
        <dbReference type="ARBA" id="ARBA00004555"/>
    </source>
</evidence>
<keyword evidence="10" id="KW-0342">GTP-binding</keyword>
<dbReference type="SMART" id="SM00178">
    <property type="entry name" value="SAR"/>
    <property type="match status" value="1"/>
</dbReference>
<keyword evidence="7 11" id="KW-0931">ER-Golgi transport</keyword>
<dbReference type="InterPro" id="IPR027417">
    <property type="entry name" value="P-loop_NTPase"/>
</dbReference>
<keyword evidence="8 11" id="KW-0653">Protein transport</keyword>
<evidence type="ECO:0000256" key="6">
    <source>
        <dbReference type="ARBA" id="ARBA00022824"/>
    </source>
</evidence>
<evidence type="ECO:0000256" key="1">
    <source>
        <dbReference type="ARBA" id="ARBA00004240"/>
    </source>
</evidence>
<dbReference type="PANTHER" id="PTHR45684">
    <property type="entry name" value="RE74312P"/>
    <property type="match status" value="1"/>
</dbReference>
<evidence type="ECO:0000256" key="9">
    <source>
        <dbReference type="ARBA" id="ARBA00023034"/>
    </source>
</evidence>
<keyword evidence="5" id="KW-0547">Nucleotide-binding</keyword>
<dbReference type="PROSITE" id="PS51417">
    <property type="entry name" value="ARF"/>
    <property type="match status" value="1"/>
</dbReference>
<gene>
    <name evidence="12" type="ORF">M9Y10_032416</name>
</gene>
<keyword evidence="4 11" id="KW-0813">Transport</keyword>
<evidence type="ECO:0000256" key="10">
    <source>
        <dbReference type="ARBA" id="ARBA00023134"/>
    </source>
</evidence>
<evidence type="ECO:0000256" key="4">
    <source>
        <dbReference type="ARBA" id="ARBA00022448"/>
    </source>
</evidence>
<dbReference type="InterPro" id="IPR006687">
    <property type="entry name" value="Small_GTPase_SAR1"/>
</dbReference>